<keyword evidence="1 2" id="KW-0732">Signal</keyword>
<dbReference type="EMBL" id="CP007770">
    <property type="protein sequence ID" value="AJC87604.1"/>
    <property type="molecule type" value="Genomic_DNA"/>
</dbReference>
<evidence type="ECO:0000256" key="1">
    <source>
        <dbReference type="ARBA" id="ARBA00022729"/>
    </source>
</evidence>
<dbReference type="KEGG" id="cis:CINS_0633"/>
<gene>
    <name evidence="4" type="ORF">CINS_0633</name>
</gene>
<protein>
    <submittedName>
        <fullName evidence="4">Putative lipooligosaccharide transport system, periplasmic component (LptA family)</fullName>
    </submittedName>
</protein>
<dbReference type="GO" id="GO:0030288">
    <property type="term" value="C:outer membrane-bounded periplasmic space"/>
    <property type="evidence" value="ECO:0007669"/>
    <property type="project" value="TreeGrafter"/>
</dbReference>
<dbReference type="STRING" id="1031564.CINS_0633"/>
<dbReference type="HOGENOM" id="CLU_112840_0_0_7"/>
<name>A0A0A8H3Z1_9BACT</name>
<evidence type="ECO:0000313" key="4">
    <source>
        <dbReference type="EMBL" id="AJC87604.1"/>
    </source>
</evidence>
<dbReference type="RefSeq" id="WP_039649770.1">
    <property type="nucleotide sequence ID" value="NZ_CP007770.1"/>
</dbReference>
<evidence type="ECO:0000256" key="2">
    <source>
        <dbReference type="SAM" id="SignalP"/>
    </source>
</evidence>
<sequence length="152" mass="17538">MVFRILICLFLINIFALATQTIEVSAKDFYLDEKNEKSILSGDVEVKKGEDILNSQKLVIFMKNKQPVKYIATNDAKFKIHMKDKTYHGSGDEFIYVVASDTYEINGKAKIIEVETNKQLFGDKIIVDRKNMTYRVISQDNKPAKFVFEVKE</sequence>
<dbReference type="GO" id="GO:0017089">
    <property type="term" value="F:glycolipid transfer activity"/>
    <property type="evidence" value="ECO:0007669"/>
    <property type="project" value="TreeGrafter"/>
</dbReference>
<reference evidence="4 5" key="1">
    <citation type="journal article" date="2014" name="Genome Biol. Evol.">
        <title>Comparative Genomics of the Campylobacter lari Group.</title>
        <authorList>
            <person name="Miller W.G."/>
            <person name="Yee E."/>
            <person name="Chapman M.H."/>
            <person name="Smith T.P."/>
            <person name="Bono J.L."/>
            <person name="Huynh S."/>
            <person name="Parker C.T."/>
            <person name="Vandamme P."/>
            <person name="Luong K."/>
            <person name="Korlach J."/>
        </authorList>
    </citation>
    <scope>NUCLEOTIDE SEQUENCE [LARGE SCALE GENOMIC DNA]</scope>
    <source>
        <strain evidence="4 5">NCTC 12927</strain>
    </source>
</reference>
<dbReference type="Pfam" id="PF03968">
    <property type="entry name" value="LptD_N"/>
    <property type="match status" value="1"/>
</dbReference>
<accession>A0A0A8H3Z1</accession>
<dbReference type="InterPro" id="IPR005653">
    <property type="entry name" value="OstA-like_N"/>
</dbReference>
<proteinExistence type="predicted"/>
<evidence type="ECO:0000259" key="3">
    <source>
        <dbReference type="Pfam" id="PF03968"/>
    </source>
</evidence>
<dbReference type="InterPro" id="IPR052037">
    <property type="entry name" value="LPS_export_LptA"/>
</dbReference>
<dbReference type="AlphaFoldDB" id="A0A0A8H3Z1"/>
<dbReference type="Gene3D" id="2.60.450.10">
    <property type="entry name" value="Lipopolysaccharide (LPS) transport protein A like domain"/>
    <property type="match status" value="1"/>
</dbReference>
<organism evidence="4 5">
    <name type="scientific">Campylobacter insulaenigrae NCTC 12927</name>
    <dbReference type="NCBI Taxonomy" id="1031564"/>
    <lineage>
        <taxon>Bacteria</taxon>
        <taxon>Pseudomonadati</taxon>
        <taxon>Campylobacterota</taxon>
        <taxon>Epsilonproteobacteria</taxon>
        <taxon>Campylobacterales</taxon>
        <taxon>Campylobacteraceae</taxon>
        <taxon>Campylobacter</taxon>
    </lineage>
</organism>
<feature type="domain" description="Organic solvent tolerance-like N-terminal" evidence="3">
    <location>
        <begin position="23"/>
        <end position="131"/>
    </location>
</feature>
<dbReference type="Proteomes" id="UP000031163">
    <property type="component" value="Chromosome"/>
</dbReference>
<dbReference type="GO" id="GO:0015920">
    <property type="term" value="P:lipopolysaccharide transport"/>
    <property type="evidence" value="ECO:0007669"/>
    <property type="project" value="TreeGrafter"/>
</dbReference>
<dbReference type="GO" id="GO:0009279">
    <property type="term" value="C:cell outer membrane"/>
    <property type="evidence" value="ECO:0007669"/>
    <property type="project" value="TreeGrafter"/>
</dbReference>
<dbReference type="GeneID" id="74431437"/>
<dbReference type="PANTHER" id="PTHR36504:SF1">
    <property type="entry name" value="LIPOPOLYSACCHARIDE EXPORT SYSTEM PROTEIN LPTA"/>
    <property type="match status" value="1"/>
</dbReference>
<feature type="signal peptide" evidence="2">
    <location>
        <begin position="1"/>
        <end position="18"/>
    </location>
</feature>
<feature type="chain" id="PRO_5002052978" evidence="2">
    <location>
        <begin position="19"/>
        <end position="152"/>
    </location>
</feature>
<evidence type="ECO:0000313" key="5">
    <source>
        <dbReference type="Proteomes" id="UP000031163"/>
    </source>
</evidence>
<dbReference type="PANTHER" id="PTHR36504">
    <property type="entry name" value="LIPOPOLYSACCHARIDE EXPORT SYSTEM PROTEIN LPTA"/>
    <property type="match status" value="1"/>
</dbReference>